<feature type="transmembrane region" description="Helical" evidence="2">
    <location>
        <begin position="1068"/>
        <end position="1093"/>
    </location>
</feature>
<evidence type="ECO:0000313" key="4">
    <source>
        <dbReference type="EMBL" id="TNV88227.1"/>
    </source>
</evidence>
<feature type="region of interest" description="Disordered" evidence="1">
    <location>
        <begin position="1114"/>
        <end position="1141"/>
    </location>
</feature>
<proteinExistence type="predicted"/>
<dbReference type="AlphaFoldDB" id="A0A8J8P704"/>
<organism evidence="4 5">
    <name type="scientific">Halteria grandinella</name>
    <dbReference type="NCBI Taxonomy" id="5974"/>
    <lineage>
        <taxon>Eukaryota</taxon>
        <taxon>Sar</taxon>
        <taxon>Alveolata</taxon>
        <taxon>Ciliophora</taxon>
        <taxon>Intramacronucleata</taxon>
        <taxon>Spirotrichea</taxon>
        <taxon>Stichotrichia</taxon>
        <taxon>Sporadotrichida</taxon>
        <taxon>Halteriidae</taxon>
        <taxon>Halteria</taxon>
    </lineage>
</organism>
<dbReference type="InterPro" id="IPR011992">
    <property type="entry name" value="EF-hand-dom_pair"/>
</dbReference>
<reference evidence="4" key="1">
    <citation type="submission" date="2019-06" db="EMBL/GenBank/DDBJ databases">
        <authorList>
            <person name="Zheng W."/>
        </authorList>
    </citation>
    <scope>NUCLEOTIDE SEQUENCE</scope>
    <source>
        <strain evidence="4">QDHG01</strain>
    </source>
</reference>
<dbReference type="InterPro" id="IPR002048">
    <property type="entry name" value="EF_hand_dom"/>
</dbReference>
<dbReference type="Proteomes" id="UP000785679">
    <property type="component" value="Unassembled WGS sequence"/>
</dbReference>
<sequence length="1141" mass="130116">MDYELFSATLSKISSYISPTDEKVVYPLFTKLYQLANGGSIPSKSRPYEPELIKKNKKFYINQYLDIFGVVFKDDWRKIAALHKSLIINHKLGSYLLNSDSTQQSKYHQFIIEEQFKEHLGFNIKQLQIMGSINMIMEKEFYSLDKLYKFLKVSKDQQKKMETILTREFWQFQAQCKNQFAYDDTINDFFYQLRYEGTEDVYFAIALLIGRIFEQFAHTEVVPYKGQMQFAAEKDFKKETEKKVIANEMIKLKLYTEHVELYLKNLVGCMRGSTSIALDTFVNYFSAIQSSRVGQKMPQNPFLATGYSFFPMHKQLTKEKEELVLNDKAIMDQACNNGIPNLYRMLMVITAEGIQGSYLKSSEMIGYLYQEFANKTDKNWQANLIERISILRQTILSSDPLIEKKTNDILMQLNNNEPLTNEQIYLCKTLLAAVNDCDVNQAAKLADILTIRKEQKTEGKDQVTNNSSFKYLRTMIASFTDINRKQTEVTKLLKKRELCRIFEYSIRKQFQGNKTADEIDEALKQIIIQKQIPPLFGLCITDQLDIQMDYLIHYLQMFSEFAITNELGLSVEAFDLMETVSSARSENYNQLLKHLQFTSCNELQDGKILHVIVQKAKKFSFMDDLIQQYFTWQTQPALKRFKAFFEKQQVPIDGSELEKVTLKILSMMQEVIQESNAKKDDVQNIAADFNVKFQKELPKLATEISILNNSALSSELYKECKDYLETALSGLDLHYHNGFIIKVFNCFSGKGSISLPIVEIIDNIVIPLVDFNKDLQDAITLMKFLGSNEPLLALDYLPGFMRLIFTQLRAVSALDMDDDAIAKTIVFIQGWMKVVTIAISMGNQRQSVQDKDKAIIQSLTQAFDQTIVFVEALKLGDEVGNQLKKVKVIRTALTSIIHLCQGNFEGLESLASLLGAVPEKEGFQRLKAAISVVQNNKEGISFSAAKQIASANVDLVFKAMPIKIPGMEKIEILIQKGMENPSSLIDPKTFFDIFKNEKGIIGMEEFKNIFVQLGINIPHAMVLQIFSVADIEKKGELSYHEFTKAMVEIKHQLIQKLLVDLGFSMREIIMSLAFTIFMLILQFIFIFIGMAAFSPTTTFSSVINSLLAVGSSLGAKGKDKEDKGADEIKDIGGQSGELSAV</sequence>
<evidence type="ECO:0000256" key="1">
    <source>
        <dbReference type="SAM" id="MobiDB-lite"/>
    </source>
</evidence>
<keyword evidence="2" id="KW-0472">Membrane</keyword>
<dbReference type="CDD" id="cd00051">
    <property type="entry name" value="EFh"/>
    <property type="match status" value="1"/>
</dbReference>
<accession>A0A8J8P704</accession>
<keyword evidence="2" id="KW-1133">Transmembrane helix</keyword>
<dbReference type="GO" id="GO:0005509">
    <property type="term" value="F:calcium ion binding"/>
    <property type="evidence" value="ECO:0007669"/>
    <property type="project" value="InterPro"/>
</dbReference>
<dbReference type="PROSITE" id="PS50222">
    <property type="entry name" value="EF_HAND_2"/>
    <property type="match status" value="1"/>
</dbReference>
<evidence type="ECO:0000313" key="5">
    <source>
        <dbReference type="Proteomes" id="UP000785679"/>
    </source>
</evidence>
<evidence type="ECO:0000256" key="2">
    <source>
        <dbReference type="SAM" id="Phobius"/>
    </source>
</evidence>
<feature type="compositionally biased region" description="Basic and acidic residues" evidence="1">
    <location>
        <begin position="1116"/>
        <end position="1130"/>
    </location>
</feature>
<dbReference type="SUPFAM" id="SSF47473">
    <property type="entry name" value="EF-hand"/>
    <property type="match status" value="1"/>
</dbReference>
<comment type="caution">
    <text evidence="4">The sequence shown here is derived from an EMBL/GenBank/DDBJ whole genome shotgun (WGS) entry which is preliminary data.</text>
</comment>
<keyword evidence="2" id="KW-0812">Transmembrane</keyword>
<keyword evidence="5" id="KW-1185">Reference proteome</keyword>
<dbReference type="EMBL" id="RRYP01000021">
    <property type="protein sequence ID" value="TNV88227.1"/>
    <property type="molecule type" value="Genomic_DNA"/>
</dbReference>
<feature type="domain" description="EF-hand" evidence="3">
    <location>
        <begin position="1017"/>
        <end position="1052"/>
    </location>
</feature>
<protein>
    <recommendedName>
        <fullName evidence="3">EF-hand domain-containing protein</fullName>
    </recommendedName>
</protein>
<gene>
    <name evidence="4" type="ORF">FGO68_gene17401</name>
</gene>
<evidence type="ECO:0000259" key="3">
    <source>
        <dbReference type="PROSITE" id="PS50222"/>
    </source>
</evidence>
<name>A0A8J8P704_HALGN</name>
<dbReference type="Gene3D" id="1.10.238.10">
    <property type="entry name" value="EF-hand"/>
    <property type="match status" value="1"/>
</dbReference>